<gene>
    <name evidence="7" type="ORF">HPE63_07905</name>
</gene>
<evidence type="ECO:0000256" key="2">
    <source>
        <dbReference type="ARBA" id="ARBA00022692"/>
    </source>
</evidence>
<dbReference type="InterPro" id="IPR007016">
    <property type="entry name" value="O-antigen_ligase-rel_domated"/>
</dbReference>
<feature type="transmembrane region" description="Helical" evidence="5">
    <location>
        <begin position="355"/>
        <end position="375"/>
    </location>
</feature>
<sequence length="441" mass="52061">MNGKFFSIVKKNRPIIGWQLFLRSSFFLFSFFLPLNTRLSNAFLIVSMVLAVIFLHQNPNARNLGVQKKMLIYSVLPFFLLHIMGLLYTSYLEDGYRYLEKTISFLLVPIIFLFFRREQLLQILSVLLKGLLCGSVISVLVLVGLNLSNYFLNRETYYISRDLFDYYHTYQYYTKPLNQHPTYLGLYYLTSLIFMNEILQRIWIKITLVIVFLIGFLFLNSRIIFLVILLSMILFVLIWGYRLLKIKKYKLLLMYILGLGIFLFTTLKFISGTYIGYRIKNIYKFEISTENEEKFNSKAKSNPRMSRWISSLKLVEERPLFGYGIADEYPNLKIQFEKDKMYVASKMGYNAHNQFIGYAIRFGMVGVFLLCFFFLINAKLALTIKNYRYFVLILIVFCVAMVENFFDRNYGITFSAVFFTLFSYIGFQTLKSNIENQKLNS</sequence>
<evidence type="ECO:0000259" key="6">
    <source>
        <dbReference type="Pfam" id="PF04932"/>
    </source>
</evidence>
<evidence type="ECO:0000256" key="1">
    <source>
        <dbReference type="ARBA" id="ARBA00004141"/>
    </source>
</evidence>
<keyword evidence="4 5" id="KW-0472">Membrane</keyword>
<evidence type="ECO:0000256" key="4">
    <source>
        <dbReference type="ARBA" id="ARBA00023136"/>
    </source>
</evidence>
<feature type="domain" description="O-antigen ligase-related" evidence="6">
    <location>
        <begin position="208"/>
        <end position="370"/>
    </location>
</feature>
<feature type="transmembrane region" description="Helical" evidence="5">
    <location>
        <begin position="39"/>
        <end position="58"/>
    </location>
</feature>
<evidence type="ECO:0000313" key="8">
    <source>
        <dbReference type="Proteomes" id="UP000598350"/>
    </source>
</evidence>
<reference evidence="7 8" key="1">
    <citation type="submission" date="2020-05" db="EMBL/GenBank/DDBJ databases">
        <title>The draft genome sequence of Maribacter arenosus CAU 1321.</title>
        <authorList>
            <person name="Mu L."/>
        </authorList>
    </citation>
    <scope>NUCLEOTIDE SEQUENCE [LARGE SCALE GENOMIC DNA]</scope>
    <source>
        <strain evidence="7 8">CAU 1321</strain>
    </source>
</reference>
<comment type="caution">
    <text evidence="7">The sequence shown here is derived from an EMBL/GenBank/DDBJ whole genome shotgun (WGS) entry which is preliminary data.</text>
</comment>
<feature type="transmembrane region" description="Helical" evidence="5">
    <location>
        <begin position="387"/>
        <end position="406"/>
    </location>
</feature>
<accession>A0ABR7VEV5</accession>
<feature type="transmembrane region" description="Helical" evidence="5">
    <location>
        <begin position="412"/>
        <end position="430"/>
    </location>
</feature>
<keyword evidence="8" id="KW-1185">Reference proteome</keyword>
<dbReference type="Proteomes" id="UP000598350">
    <property type="component" value="Unassembled WGS sequence"/>
</dbReference>
<dbReference type="EMBL" id="JABTCG010000002">
    <property type="protein sequence ID" value="MBD0850589.1"/>
    <property type="molecule type" value="Genomic_DNA"/>
</dbReference>
<dbReference type="Pfam" id="PF04932">
    <property type="entry name" value="Wzy_C"/>
    <property type="match status" value="1"/>
</dbReference>
<dbReference type="PANTHER" id="PTHR37422:SF17">
    <property type="entry name" value="O-ANTIGEN LIGASE"/>
    <property type="match status" value="1"/>
</dbReference>
<organism evidence="7 8">
    <name type="scientific">Maribacter arenosus</name>
    <dbReference type="NCBI Taxonomy" id="1854708"/>
    <lineage>
        <taxon>Bacteria</taxon>
        <taxon>Pseudomonadati</taxon>
        <taxon>Bacteroidota</taxon>
        <taxon>Flavobacteriia</taxon>
        <taxon>Flavobacteriales</taxon>
        <taxon>Flavobacteriaceae</taxon>
        <taxon>Maribacter</taxon>
    </lineage>
</organism>
<keyword evidence="7" id="KW-0436">Ligase</keyword>
<feature type="transmembrane region" description="Helical" evidence="5">
    <location>
        <begin position="251"/>
        <end position="270"/>
    </location>
</feature>
<dbReference type="RefSeq" id="WP_188313709.1">
    <property type="nucleotide sequence ID" value="NZ_JABTCG010000002.1"/>
</dbReference>
<name>A0ABR7VEV5_9FLAO</name>
<keyword evidence="2 5" id="KW-0812">Transmembrane</keyword>
<feature type="transmembrane region" description="Helical" evidence="5">
    <location>
        <begin position="70"/>
        <end position="92"/>
    </location>
</feature>
<feature type="transmembrane region" description="Helical" evidence="5">
    <location>
        <begin position="15"/>
        <end position="33"/>
    </location>
</feature>
<evidence type="ECO:0000256" key="3">
    <source>
        <dbReference type="ARBA" id="ARBA00022989"/>
    </source>
</evidence>
<proteinExistence type="predicted"/>
<dbReference type="InterPro" id="IPR051533">
    <property type="entry name" value="WaaL-like"/>
</dbReference>
<feature type="transmembrane region" description="Helical" evidence="5">
    <location>
        <begin position="98"/>
        <end position="115"/>
    </location>
</feature>
<protein>
    <submittedName>
        <fullName evidence="7">O-antigen ligase family protein</fullName>
    </submittedName>
</protein>
<evidence type="ECO:0000256" key="5">
    <source>
        <dbReference type="SAM" id="Phobius"/>
    </source>
</evidence>
<dbReference type="PANTHER" id="PTHR37422">
    <property type="entry name" value="TEICHURONIC ACID BIOSYNTHESIS PROTEIN TUAE"/>
    <property type="match status" value="1"/>
</dbReference>
<feature type="transmembrane region" description="Helical" evidence="5">
    <location>
        <begin position="127"/>
        <end position="147"/>
    </location>
</feature>
<keyword evidence="3 5" id="KW-1133">Transmembrane helix</keyword>
<dbReference type="GO" id="GO:0016874">
    <property type="term" value="F:ligase activity"/>
    <property type="evidence" value="ECO:0007669"/>
    <property type="project" value="UniProtKB-KW"/>
</dbReference>
<comment type="subcellular location">
    <subcellularLocation>
        <location evidence="1">Membrane</location>
        <topology evidence="1">Multi-pass membrane protein</topology>
    </subcellularLocation>
</comment>
<feature type="transmembrane region" description="Helical" evidence="5">
    <location>
        <begin position="202"/>
        <end position="219"/>
    </location>
</feature>
<evidence type="ECO:0000313" key="7">
    <source>
        <dbReference type="EMBL" id="MBD0850589.1"/>
    </source>
</evidence>
<feature type="transmembrane region" description="Helical" evidence="5">
    <location>
        <begin position="225"/>
        <end position="244"/>
    </location>
</feature>